<keyword evidence="6" id="KW-1185">Reference proteome</keyword>
<protein>
    <recommendedName>
        <fullName evidence="7">Endonuclease</fullName>
    </recommendedName>
</protein>
<gene>
    <name evidence="5" type="ORF">ABMA27_004200</name>
</gene>
<feature type="region of interest" description="Disordered" evidence="2">
    <location>
        <begin position="288"/>
        <end position="312"/>
    </location>
</feature>
<dbReference type="InterPro" id="IPR001584">
    <property type="entry name" value="Integrase_cat-core"/>
</dbReference>
<feature type="compositionally biased region" description="Low complexity" evidence="2">
    <location>
        <begin position="288"/>
        <end position="301"/>
    </location>
</feature>
<dbReference type="InterPro" id="IPR040676">
    <property type="entry name" value="DUF5641"/>
</dbReference>
<dbReference type="InterPro" id="IPR041588">
    <property type="entry name" value="Integrase_H2C2"/>
</dbReference>
<evidence type="ECO:0008006" key="7">
    <source>
        <dbReference type="Google" id="ProtNLM"/>
    </source>
</evidence>
<evidence type="ECO:0000313" key="6">
    <source>
        <dbReference type="Proteomes" id="UP001549920"/>
    </source>
</evidence>
<evidence type="ECO:0000256" key="1">
    <source>
        <dbReference type="ARBA" id="ARBA00022801"/>
    </source>
</evidence>
<evidence type="ECO:0000259" key="4">
    <source>
        <dbReference type="PROSITE" id="PS50994"/>
    </source>
</evidence>
<dbReference type="Gene3D" id="2.40.70.10">
    <property type="entry name" value="Acid Proteases"/>
    <property type="match status" value="1"/>
</dbReference>
<dbReference type="EMBL" id="JBEUOH010000016">
    <property type="protein sequence ID" value="KAL0871682.1"/>
    <property type="molecule type" value="Genomic_DNA"/>
</dbReference>
<dbReference type="InterPro" id="IPR012337">
    <property type="entry name" value="RNaseH-like_sf"/>
</dbReference>
<dbReference type="Pfam" id="PF18701">
    <property type="entry name" value="DUF5641"/>
    <property type="match status" value="1"/>
</dbReference>
<comment type="caution">
    <text evidence="5">The sequence shown here is derived from an EMBL/GenBank/DDBJ whole genome shotgun (WGS) entry which is preliminary data.</text>
</comment>
<organism evidence="5 6">
    <name type="scientific">Loxostege sticticalis</name>
    <name type="common">Beet webworm moth</name>
    <dbReference type="NCBI Taxonomy" id="481309"/>
    <lineage>
        <taxon>Eukaryota</taxon>
        <taxon>Metazoa</taxon>
        <taxon>Ecdysozoa</taxon>
        <taxon>Arthropoda</taxon>
        <taxon>Hexapoda</taxon>
        <taxon>Insecta</taxon>
        <taxon>Pterygota</taxon>
        <taxon>Neoptera</taxon>
        <taxon>Endopterygota</taxon>
        <taxon>Lepidoptera</taxon>
        <taxon>Glossata</taxon>
        <taxon>Ditrysia</taxon>
        <taxon>Pyraloidea</taxon>
        <taxon>Crambidae</taxon>
        <taxon>Pyraustinae</taxon>
        <taxon>Loxostege</taxon>
    </lineage>
</organism>
<dbReference type="Proteomes" id="UP001549920">
    <property type="component" value="Unassembled WGS sequence"/>
</dbReference>
<evidence type="ECO:0000313" key="5">
    <source>
        <dbReference type="EMBL" id="KAL0871682.1"/>
    </source>
</evidence>
<feature type="domain" description="Peptidase A2" evidence="3">
    <location>
        <begin position="165"/>
        <end position="201"/>
    </location>
</feature>
<dbReference type="InterPro" id="IPR021109">
    <property type="entry name" value="Peptidase_aspartic_dom_sf"/>
</dbReference>
<dbReference type="PANTHER" id="PTHR47331">
    <property type="entry name" value="PHD-TYPE DOMAIN-CONTAINING PROTEIN"/>
    <property type="match status" value="1"/>
</dbReference>
<dbReference type="Gene3D" id="3.30.420.10">
    <property type="entry name" value="Ribonuclease H-like superfamily/Ribonuclease H"/>
    <property type="match status" value="1"/>
</dbReference>
<dbReference type="PROSITE" id="PS50994">
    <property type="entry name" value="INTEGRASE"/>
    <property type="match status" value="1"/>
</dbReference>
<dbReference type="SUPFAM" id="SSF53098">
    <property type="entry name" value="Ribonuclease H-like"/>
    <property type="match status" value="1"/>
</dbReference>
<dbReference type="SUPFAM" id="SSF56672">
    <property type="entry name" value="DNA/RNA polymerases"/>
    <property type="match status" value="1"/>
</dbReference>
<dbReference type="InterPro" id="IPR036397">
    <property type="entry name" value="RNaseH_sf"/>
</dbReference>
<dbReference type="Pfam" id="PF05380">
    <property type="entry name" value="Peptidase_A17"/>
    <property type="match status" value="1"/>
</dbReference>
<accession>A0ABR3HMP7</accession>
<keyword evidence="1" id="KW-0378">Hydrolase</keyword>
<feature type="region of interest" description="Disordered" evidence="2">
    <location>
        <begin position="36"/>
        <end position="57"/>
    </location>
</feature>
<name>A0ABR3HMP7_LOXSC</name>
<dbReference type="CDD" id="cd00303">
    <property type="entry name" value="retropepsin_like"/>
    <property type="match status" value="1"/>
</dbReference>
<dbReference type="PANTHER" id="PTHR47331:SF1">
    <property type="entry name" value="GAG-LIKE PROTEIN"/>
    <property type="match status" value="1"/>
</dbReference>
<evidence type="ECO:0000259" key="3">
    <source>
        <dbReference type="PROSITE" id="PS50175"/>
    </source>
</evidence>
<dbReference type="PROSITE" id="PS50175">
    <property type="entry name" value="ASP_PROT_RETROV"/>
    <property type="match status" value="1"/>
</dbReference>
<dbReference type="InterPro" id="IPR008042">
    <property type="entry name" value="Retrotrans_Pao"/>
</dbReference>
<feature type="domain" description="Integrase catalytic" evidence="4">
    <location>
        <begin position="1159"/>
        <end position="1353"/>
    </location>
</feature>
<proteinExistence type="predicted"/>
<dbReference type="Pfam" id="PF17921">
    <property type="entry name" value="Integrase_H2C2"/>
    <property type="match status" value="1"/>
</dbReference>
<reference evidence="5 6" key="1">
    <citation type="submission" date="2024-06" db="EMBL/GenBank/DDBJ databases">
        <title>A chromosome-level genome assembly of beet webworm, Loxostege sticticalis.</title>
        <authorList>
            <person name="Zhang Y."/>
        </authorList>
    </citation>
    <scope>NUCLEOTIDE SEQUENCE [LARGE SCALE GENOMIC DNA]</scope>
    <source>
        <strain evidence="5">AQ026</strain>
        <tissue evidence="5">Whole body</tissue>
    </source>
</reference>
<dbReference type="InterPro" id="IPR001995">
    <property type="entry name" value="Peptidase_A2_cat"/>
</dbReference>
<dbReference type="InterPro" id="IPR043502">
    <property type="entry name" value="DNA/RNA_pol_sf"/>
</dbReference>
<sequence>MLEEEHGSKTSPNENIVLLKNKRKDERALALENATGGTPKVKFAPREPPATMKAVEDPGKPAPACILCKCAHKLFNCTKFKLMPASDRLQFVSEQKLCKICLNKHVKSCRYHFKCATCKQRHNSLIHVDEDPTPVSFLSETACTQVLLPTAQVKLIANNGTEVLVKALLDSGSQMSFVTKELVKSLKLSPQPTKSRVLGIGNNMSNLNEYVQLKLHSVVKDYSISASCFILDRITTKLPQEKVDLSKLVLPPNISLADKDFYKPSEIHILIGADVFFQLLTNEPALPTTEPALPTTAPALPSAQGKPDNKRNAPAPTILNTHFGHVVAGNLPSAFVHNPVTLFCNTCNIELHNDIANLWKTESVPEVFPEKLSEHDTCEELFKSSFQLKNNQLVVDLPLKLPLDSINENLGDSFHLALKRFNNLENRLQKDPPLLQLYTNFIHEYLKLGHGSIIDINQYNFENDPVYFLPHHPVVRMDKKTTKCRTVFDASMKTNKKVSLNDLLLNGPVVQNELFDILILARLDEYIFVTDIRHMFRAINLNEKYRSLQNILWRDSPDKNVECIQLNTVTYGLKSSSYLATRCLVELAEQYSEQFPLAAFILKYQTYVDDVLGTAASLESLIEAKEQLCKLLNVGGFQLHKWSSNTVEVLQDIPAEKQYFDNIELQKDNLSLKTLGINYNVKLDTLNLASPNPATKVPETKREILSFISKFFDPLGLAGPIIVCAKVILQKLWQARINWDSTPDQELGKAWLEFYESLTNMQPISIQRYINMTDAVCVQLIGFADASSATAHGCCIYLRIVDSTGNVKVSLLCSKSRINPLNQSLTIPKLELNAALLLSKLTAKVYKTISLKLDISNVVLYSDSQIVLAWIATDTIKLKTYVANRVKQITQNTTGFTWSYISSEQNPADCLSRGVLPHELEQHNLWWNAADFLHHSGYGIPAKLPLDNLVLPEIKDDLAHAMVCASDKQPLLNLDFLERFSRLHKRQRVLAYILRFCNNVRTKLDKNKQNFVTCKELENSLLFIIKYEQQKYMKDVIHALKCKLKISDYTYNSLCPFLDEQGLVRVGGRLQNANVPFSQKHPLILPKGSRIVELVIESEHLKNLHAGPRLILSIINQRFWVINAMREIKKIIHKCIICWKLKKHVSEQLMGNLPKDRVNVCRPFQKIGIDFAGPISVKQSSLRRSVVSNGYICVMVCFVTKAIHLELCSDLKTVTFLACLKRFVSRRGLPTDIYCDNASTFKCANTELHNLYKLQNSKEHRAQVQSFSAEKRINFHYIPCYSPVQGGLWEAAVKSTKFHLKRTVQKSILTYEQMSTVLCEIEAVLNSRPLIPLSNDVNDFSYLSPGHFIIGTALTSYPEKDVSQIPTNRLKFWEMCNSMKQSFWKAWSNQYLNTLQCRPKWKNVKTNIKIGSLVILKEDNTSPMHWPMARVVNVFPGSDNLVRTVEVKNAHGKVHRRSVTKVCLLPIDCD</sequence>
<evidence type="ECO:0000256" key="2">
    <source>
        <dbReference type="SAM" id="MobiDB-lite"/>
    </source>
</evidence>